<evidence type="ECO:0008006" key="4">
    <source>
        <dbReference type="Google" id="ProtNLM"/>
    </source>
</evidence>
<protein>
    <recommendedName>
        <fullName evidence="4">Phosphatidate cytidylyltransferase</fullName>
    </recommendedName>
</protein>
<proteinExistence type="predicted"/>
<feature type="non-terminal residue" evidence="2">
    <location>
        <position position="1"/>
    </location>
</feature>
<dbReference type="EMBL" id="AZLZ01002568">
    <property type="protein sequence ID" value="ETJ14754.1"/>
    <property type="molecule type" value="Genomic_DNA"/>
</dbReference>
<evidence type="ECO:0000313" key="2">
    <source>
        <dbReference type="EMBL" id="ETJ14754.1"/>
    </source>
</evidence>
<evidence type="ECO:0000313" key="3">
    <source>
        <dbReference type="Proteomes" id="UP000018853"/>
    </source>
</evidence>
<dbReference type="AlphaFoldDB" id="W1WEB8"/>
<gene>
    <name evidence="2" type="ORF">Q609_ECAC02568G0002</name>
</gene>
<keyword evidence="1" id="KW-0472">Membrane</keyword>
<dbReference type="Proteomes" id="UP000018853">
    <property type="component" value="Unassembled WGS sequence"/>
</dbReference>
<accession>W1WEB8</accession>
<evidence type="ECO:0000256" key="1">
    <source>
        <dbReference type="SAM" id="Phobius"/>
    </source>
</evidence>
<keyword evidence="1" id="KW-1133">Transmembrane helix</keyword>
<feature type="transmembrane region" description="Helical" evidence="1">
    <location>
        <begin position="6"/>
        <end position="24"/>
    </location>
</feature>
<comment type="caution">
    <text evidence="2">The sequence shown here is derived from an EMBL/GenBank/DDBJ whole genome shotgun (WGS) entry which is preliminary data.</text>
</comment>
<reference evidence="2 3" key="1">
    <citation type="submission" date="2013-12" db="EMBL/GenBank/DDBJ databases">
        <title>A Varibaculum cambriense genome reconstructed from a premature infant gut community with otherwise low bacterial novelty that shifts toward anaerobic metabolism during the third week of life.</title>
        <authorList>
            <person name="Brown C.T."/>
            <person name="Sharon I."/>
            <person name="Thomas B.C."/>
            <person name="Castelle C.J."/>
            <person name="Morowitz M.J."/>
            <person name="Banfield J.F."/>
        </authorList>
    </citation>
    <scope>NUCLEOTIDE SEQUENCE [LARGE SCALE GENOMIC DNA]</scope>
    <source>
        <strain evidence="3">DORA_A_5_14_21</strain>
    </source>
</reference>
<organism evidence="2 3">
    <name type="scientific">Escherichia coli DORA_A_5_14_21</name>
    <dbReference type="NCBI Taxonomy" id="1403943"/>
    <lineage>
        <taxon>Bacteria</taxon>
        <taxon>Pseudomonadati</taxon>
        <taxon>Pseudomonadota</taxon>
        <taxon>Gammaproteobacteria</taxon>
        <taxon>Enterobacterales</taxon>
        <taxon>Enterobacteriaceae</taxon>
        <taxon>Escherichia</taxon>
    </lineage>
</organism>
<keyword evidence="1" id="KW-0812">Transmembrane</keyword>
<sequence length="27" mass="2931">GILDRIDSLTAAVPVFACLLLLVFRTL</sequence>
<name>W1WEB8_ECOLX</name>